<organism evidence="2 3">
    <name type="scientific">Kitasatospora kifunensis</name>
    <name type="common">Streptomyces kifunensis</name>
    <dbReference type="NCBI Taxonomy" id="58351"/>
    <lineage>
        <taxon>Bacteria</taxon>
        <taxon>Bacillati</taxon>
        <taxon>Actinomycetota</taxon>
        <taxon>Actinomycetes</taxon>
        <taxon>Kitasatosporales</taxon>
        <taxon>Streptomycetaceae</taxon>
        <taxon>Kitasatospora</taxon>
    </lineage>
</organism>
<protein>
    <recommendedName>
        <fullName evidence="4">N-acetyltransferase domain-containing protein</fullName>
    </recommendedName>
</protein>
<gene>
    <name evidence="2" type="ORF">FHR34_006433</name>
</gene>
<dbReference type="Proteomes" id="UP000540506">
    <property type="component" value="Unassembled WGS sequence"/>
</dbReference>
<dbReference type="AlphaFoldDB" id="A0A7W7R8X3"/>
<dbReference type="SUPFAM" id="SSF55729">
    <property type="entry name" value="Acyl-CoA N-acyltransferases (Nat)"/>
    <property type="match status" value="1"/>
</dbReference>
<evidence type="ECO:0000313" key="3">
    <source>
        <dbReference type="Proteomes" id="UP000540506"/>
    </source>
</evidence>
<reference evidence="2 3" key="1">
    <citation type="submission" date="2020-08" db="EMBL/GenBank/DDBJ databases">
        <title>Sequencing the genomes of 1000 actinobacteria strains.</title>
        <authorList>
            <person name="Klenk H.-P."/>
        </authorList>
    </citation>
    <scope>NUCLEOTIDE SEQUENCE [LARGE SCALE GENOMIC DNA]</scope>
    <source>
        <strain evidence="2 3">DSM 41654</strain>
    </source>
</reference>
<name>A0A7W7R8X3_KITKI</name>
<proteinExistence type="predicted"/>
<accession>A0A7W7R8X3</accession>
<dbReference type="InterPro" id="IPR016181">
    <property type="entry name" value="Acyl_CoA_acyltransferase"/>
</dbReference>
<dbReference type="EMBL" id="JACHJV010000001">
    <property type="protein sequence ID" value="MBB4927440.1"/>
    <property type="molecule type" value="Genomic_DNA"/>
</dbReference>
<dbReference type="RefSeq" id="WP_184941730.1">
    <property type="nucleotide sequence ID" value="NZ_JACHJV010000001.1"/>
</dbReference>
<evidence type="ECO:0000313" key="2">
    <source>
        <dbReference type="EMBL" id="MBB4927440.1"/>
    </source>
</evidence>
<keyword evidence="3" id="KW-1185">Reference proteome</keyword>
<evidence type="ECO:0008006" key="4">
    <source>
        <dbReference type="Google" id="ProtNLM"/>
    </source>
</evidence>
<comment type="caution">
    <text evidence="2">The sequence shown here is derived from an EMBL/GenBank/DDBJ whole genome shotgun (WGS) entry which is preliminary data.</text>
</comment>
<sequence>MSTRDVAAGARPRGRDHSTAAEVGRHLATRDAALVDYTRAGVTRTIRLADTTPSRAQILRMRESHYQDTLAELGVPVWDAHDEGAVHLLCTQQAEPVGSLRVTHNQLGRGDVYEDFPQVDQLLGGEGEFLAFARELVVPQQRGQEVTTALVHAACLWWRAHSPIRRVVYTGLVRPGRTPAFFGAAAVTPPLPLGPGAIPVVLCTAWLDTAIDATARRLARTGWSITPSSAI</sequence>
<feature type="region of interest" description="Disordered" evidence="1">
    <location>
        <begin position="1"/>
        <end position="21"/>
    </location>
</feature>
<dbReference type="Gene3D" id="3.40.630.30">
    <property type="match status" value="1"/>
</dbReference>
<evidence type="ECO:0000256" key="1">
    <source>
        <dbReference type="SAM" id="MobiDB-lite"/>
    </source>
</evidence>